<evidence type="ECO:0000313" key="2">
    <source>
        <dbReference type="Proteomes" id="UP000182658"/>
    </source>
</evidence>
<name>A0A1J7IVE7_9PEZI</name>
<protein>
    <submittedName>
        <fullName evidence="1">Uncharacterized protein</fullName>
    </submittedName>
</protein>
<reference evidence="1 2" key="1">
    <citation type="submission" date="2016-10" db="EMBL/GenBank/DDBJ databases">
        <title>Draft genome sequence of Coniochaeta ligniaria NRRL30616, a lignocellulolytic fungus for bioabatement of inhibitors in plant biomass hydrolysates.</title>
        <authorList>
            <consortium name="DOE Joint Genome Institute"/>
            <person name="Jimenez D.J."/>
            <person name="Hector R.E."/>
            <person name="Riley R."/>
            <person name="Sun H."/>
            <person name="Grigoriev I.V."/>
            <person name="Van Elsas J.D."/>
            <person name="Nichols N.N."/>
        </authorList>
    </citation>
    <scope>NUCLEOTIDE SEQUENCE [LARGE SCALE GENOMIC DNA]</scope>
    <source>
        <strain evidence="1 2">NRRL 30616</strain>
    </source>
</reference>
<sequence>MPTSFMYGDSKVNAGVIELVAGVVELVAHLHDEVPLVGELLAELLLLVVDPPDPNRDSEDHRSEKHADADADADPRAEIARCLVRAGGRRLAGSTCPGAPGKAWTSQAGTDSMRTGMKRWNTRHLVLGRVDRCRAIMTQRIDPHPVHSPAPLATLKDRRTSLKYWTSTSPLSSGIRRPYNCQSIH</sequence>
<dbReference type="EMBL" id="KV875102">
    <property type="protein sequence ID" value="OIW25073.1"/>
    <property type="molecule type" value="Genomic_DNA"/>
</dbReference>
<organism evidence="1 2">
    <name type="scientific">Coniochaeta ligniaria NRRL 30616</name>
    <dbReference type="NCBI Taxonomy" id="1408157"/>
    <lineage>
        <taxon>Eukaryota</taxon>
        <taxon>Fungi</taxon>
        <taxon>Dikarya</taxon>
        <taxon>Ascomycota</taxon>
        <taxon>Pezizomycotina</taxon>
        <taxon>Sordariomycetes</taxon>
        <taxon>Sordariomycetidae</taxon>
        <taxon>Coniochaetales</taxon>
        <taxon>Coniochaetaceae</taxon>
        <taxon>Coniochaeta</taxon>
    </lineage>
</organism>
<accession>A0A1J7IVE7</accession>
<evidence type="ECO:0000313" key="1">
    <source>
        <dbReference type="EMBL" id="OIW25073.1"/>
    </source>
</evidence>
<dbReference type="AlphaFoldDB" id="A0A1J7IVE7"/>
<proteinExistence type="predicted"/>
<keyword evidence="2" id="KW-1185">Reference proteome</keyword>
<dbReference type="InParanoid" id="A0A1J7IVE7"/>
<dbReference type="Proteomes" id="UP000182658">
    <property type="component" value="Unassembled WGS sequence"/>
</dbReference>
<gene>
    <name evidence="1" type="ORF">CONLIGDRAFT_648130</name>
</gene>